<organism evidence="2 3">
    <name type="scientific">Amycolatopsis camponoti</name>
    <dbReference type="NCBI Taxonomy" id="2606593"/>
    <lineage>
        <taxon>Bacteria</taxon>
        <taxon>Bacillati</taxon>
        <taxon>Actinomycetota</taxon>
        <taxon>Actinomycetes</taxon>
        <taxon>Pseudonocardiales</taxon>
        <taxon>Pseudonocardiaceae</taxon>
        <taxon>Amycolatopsis</taxon>
    </lineage>
</organism>
<protein>
    <submittedName>
        <fullName evidence="2">Uncharacterized protein</fullName>
    </submittedName>
</protein>
<feature type="transmembrane region" description="Helical" evidence="1">
    <location>
        <begin position="39"/>
        <end position="61"/>
    </location>
</feature>
<evidence type="ECO:0000256" key="1">
    <source>
        <dbReference type="SAM" id="Phobius"/>
    </source>
</evidence>
<gene>
    <name evidence="2" type="ORF">AA23TX_02645</name>
</gene>
<name>A0A6I8LJ80_9PSEU</name>
<keyword evidence="3" id="KW-1185">Reference proteome</keyword>
<reference evidence="2 3" key="1">
    <citation type="submission" date="2019-09" db="EMBL/GenBank/DDBJ databases">
        <authorList>
            <person name="Leyn A S."/>
        </authorList>
    </citation>
    <scope>NUCLEOTIDE SEQUENCE [LARGE SCALE GENOMIC DNA]</scope>
    <source>
        <strain evidence="2">AA231_1</strain>
    </source>
</reference>
<accession>A0A6I8LJ80</accession>
<keyword evidence="1" id="KW-0472">Membrane</keyword>
<evidence type="ECO:0000313" key="3">
    <source>
        <dbReference type="Proteomes" id="UP000399805"/>
    </source>
</evidence>
<evidence type="ECO:0000313" key="2">
    <source>
        <dbReference type="EMBL" id="VVJ17624.1"/>
    </source>
</evidence>
<feature type="transmembrane region" description="Helical" evidence="1">
    <location>
        <begin position="73"/>
        <end position="91"/>
    </location>
</feature>
<keyword evidence="1" id="KW-1133">Transmembrane helix</keyword>
<sequence length="127" mass="12861">MTVLAPRDAVATRLAAGCAAGAALLSVFATATGFRSLPLESPAVAAVLALTVHAALILTIVDSHDRRLRGTAITVGSALACFLLAGSLWSATLRFPGHPGLVLLQVLENTAGPLAVLAVHTTPRSTS</sequence>
<dbReference type="Proteomes" id="UP000399805">
    <property type="component" value="Unassembled WGS sequence"/>
</dbReference>
<dbReference type="EMBL" id="CABVGP010000001">
    <property type="protein sequence ID" value="VVJ17624.1"/>
    <property type="molecule type" value="Genomic_DNA"/>
</dbReference>
<keyword evidence="1" id="KW-0812">Transmembrane</keyword>
<dbReference type="RefSeq" id="WP_155542761.1">
    <property type="nucleotide sequence ID" value="NZ_CABVGP010000001.1"/>
</dbReference>
<dbReference type="AlphaFoldDB" id="A0A6I8LJ80"/>
<proteinExistence type="predicted"/>